<evidence type="ECO:0000256" key="2">
    <source>
        <dbReference type="ARBA" id="ARBA00022771"/>
    </source>
</evidence>
<evidence type="ECO:0000256" key="5">
    <source>
        <dbReference type="SAM" id="MobiDB-lite"/>
    </source>
</evidence>
<dbReference type="STRING" id="70415.A0A5S6QPN3"/>
<keyword evidence="1" id="KW-0479">Metal-binding</keyword>
<organism evidence="7 8">
    <name type="scientific">Trichuris muris</name>
    <name type="common">Mouse whipworm</name>
    <dbReference type="NCBI Taxonomy" id="70415"/>
    <lineage>
        <taxon>Eukaryota</taxon>
        <taxon>Metazoa</taxon>
        <taxon>Ecdysozoa</taxon>
        <taxon>Nematoda</taxon>
        <taxon>Enoplea</taxon>
        <taxon>Dorylaimia</taxon>
        <taxon>Trichinellida</taxon>
        <taxon>Trichuridae</taxon>
        <taxon>Trichuris</taxon>
    </lineage>
</organism>
<sequence length="321" mass="36715">MLFSCIVCMEECAIEFLCALPCGHTFHGDCISRWLQANPYCPSCRAPCDPAVPLQELQLTLVDENAEELPVVTNNGKGIQYWRKRMEKEEGEFLKQLASLEKDIDTKSVQLSIITADIKVLRMSVKQVSELENENARMATCLEKAQMEERILKRLVRVVESDTLKRSFCDFKDVPTLLFCLEIMKKKHAELREKCRDERKQTVIARHKLKRLKELNSNMVTCMKNSYRESPESSEPAEMSAPESPEWTPRRADAGSRGHSKYVCKRKLPTPVADKNDDTMEADESGARLGFSMTLRSGTRLRALKFAFSTNCQNPKKAKRR</sequence>
<dbReference type="PANTHER" id="PTHR22763:SF162">
    <property type="entry name" value="TRANSMEMBRANE E3 UBIQUITIN-PROTEIN LIGASE 1"/>
    <property type="match status" value="1"/>
</dbReference>
<dbReference type="InterPro" id="IPR050731">
    <property type="entry name" value="HRD1_E3_ubiq-ligases"/>
</dbReference>
<evidence type="ECO:0000313" key="7">
    <source>
        <dbReference type="Proteomes" id="UP000046395"/>
    </source>
</evidence>
<dbReference type="GO" id="GO:0043161">
    <property type="term" value="P:proteasome-mediated ubiquitin-dependent protein catabolic process"/>
    <property type="evidence" value="ECO:0007669"/>
    <property type="project" value="TreeGrafter"/>
</dbReference>
<dbReference type="Pfam" id="PF13639">
    <property type="entry name" value="zf-RING_2"/>
    <property type="match status" value="1"/>
</dbReference>
<dbReference type="GO" id="GO:0008270">
    <property type="term" value="F:zinc ion binding"/>
    <property type="evidence" value="ECO:0007669"/>
    <property type="project" value="UniProtKB-KW"/>
</dbReference>
<feature type="compositionally biased region" description="Basic residues" evidence="5">
    <location>
        <begin position="258"/>
        <end position="268"/>
    </location>
</feature>
<evidence type="ECO:0000259" key="6">
    <source>
        <dbReference type="PROSITE" id="PS50089"/>
    </source>
</evidence>
<protein>
    <submittedName>
        <fullName evidence="8">RING-type domain-containing protein</fullName>
    </submittedName>
</protein>
<dbReference type="SMART" id="SM00184">
    <property type="entry name" value="RING"/>
    <property type="match status" value="1"/>
</dbReference>
<dbReference type="SUPFAM" id="SSF57850">
    <property type="entry name" value="RING/U-box"/>
    <property type="match status" value="1"/>
</dbReference>
<dbReference type="AlphaFoldDB" id="A0A5S6QPN3"/>
<evidence type="ECO:0000256" key="3">
    <source>
        <dbReference type="ARBA" id="ARBA00022833"/>
    </source>
</evidence>
<keyword evidence="3" id="KW-0862">Zinc</keyword>
<reference evidence="8" key="1">
    <citation type="submission" date="2019-12" db="UniProtKB">
        <authorList>
            <consortium name="WormBaseParasite"/>
        </authorList>
    </citation>
    <scope>IDENTIFICATION</scope>
</reference>
<dbReference type="GO" id="GO:0061630">
    <property type="term" value="F:ubiquitin protein ligase activity"/>
    <property type="evidence" value="ECO:0007669"/>
    <property type="project" value="TreeGrafter"/>
</dbReference>
<feature type="region of interest" description="Disordered" evidence="5">
    <location>
        <begin position="226"/>
        <end position="285"/>
    </location>
</feature>
<evidence type="ECO:0000256" key="4">
    <source>
        <dbReference type="PROSITE-ProRule" id="PRU00175"/>
    </source>
</evidence>
<evidence type="ECO:0000256" key="1">
    <source>
        <dbReference type="ARBA" id="ARBA00022723"/>
    </source>
</evidence>
<evidence type="ECO:0000313" key="8">
    <source>
        <dbReference type="WBParaSite" id="TMUE_2000009195.1"/>
    </source>
</evidence>
<feature type="compositionally biased region" description="Low complexity" evidence="5">
    <location>
        <begin position="233"/>
        <end position="246"/>
    </location>
</feature>
<dbReference type="WBParaSite" id="TMUE_2000009195.1">
    <property type="protein sequence ID" value="TMUE_2000009195.1"/>
    <property type="gene ID" value="WBGene00286321"/>
</dbReference>
<keyword evidence="7" id="KW-1185">Reference proteome</keyword>
<dbReference type="GO" id="GO:0012505">
    <property type="term" value="C:endomembrane system"/>
    <property type="evidence" value="ECO:0007669"/>
    <property type="project" value="TreeGrafter"/>
</dbReference>
<keyword evidence="2 4" id="KW-0863">Zinc-finger</keyword>
<feature type="domain" description="RING-type" evidence="6">
    <location>
        <begin position="5"/>
        <end position="45"/>
    </location>
</feature>
<proteinExistence type="predicted"/>
<dbReference type="InterPro" id="IPR013083">
    <property type="entry name" value="Znf_RING/FYVE/PHD"/>
</dbReference>
<dbReference type="PROSITE" id="PS50089">
    <property type="entry name" value="ZF_RING_2"/>
    <property type="match status" value="1"/>
</dbReference>
<dbReference type="Proteomes" id="UP000046395">
    <property type="component" value="Unassembled WGS sequence"/>
</dbReference>
<dbReference type="InterPro" id="IPR001841">
    <property type="entry name" value="Znf_RING"/>
</dbReference>
<dbReference type="Gene3D" id="3.30.40.10">
    <property type="entry name" value="Zinc/RING finger domain, C3HC4 (zinc finger)"/>
    <property type="match status" value="1"/>
</dbReference>
<dbReference type="PANTHER" id="PTHR22763">
    <property type="entry name" value="RING ZINC FINGER PROTEIN"/>
    <property type="match status" value="1"/>
</dbReference>
<name>A0A5S6QPN3_TRIMR</name>
<accession>A0A5S6QPN3</accession>